<dbReference type="RefSeq" id="WP_087299760.1">
    <property type="nucleotide sequence ID" value="NZ_NFKP01000003.1"/>
</dbReference>
<sequence>MEADREVALSELIDYLVSEPDKDSIVHAHTQNFGDIDLLLLATTEYQEATYYLFCELDNSIPVTDASGVMHLIILRGNGDRGLAVVSDEDELDKIADEFYCILLAETDVPFEEEDNGSPTLEVESATEDLEIDGSLNSLLVDPSDLQDVDTDEKVLSDDDVL</sequence>
<evidence type="ECO:0008006" key="3">
    <source>
        <dbReference type="Google" id="ProtNLM"/>
    </source>
</evidence>
<evidence type="ECO:0000313" key="1">
    <source>
        <dbReference type="EMBL" id="OUP70624.1"/>
    </source>
</evidence>
<accession>A0A1Y4N647</accession>
<dbReference type="AlphaFoldDB" id="A0A1Y4N647"/>
<gene>
    <name evidence="1" type="ORF">B5F11_04060</name>
</gene>
<dbReference type="EMBL" id="NFKP01000003">
    <property type="protein sequence ID" value="OUP70624.1"/>
    <property type="molecule type" value="Genomic_DNA"/>
</dbReference>
<reference evidence="2" key="1">
    <citation type="submission" date="2017-04" db="EMBL/GenBank/DDBJ databases">
        <title>Function of individual gut microbiota members based on whole genome sequencing of pure cultures obtained from chicken caecum.</title>
        <authorList>
            <person name="Medvecky M."/>
            <person name="Cejkova D."/>
            <person name="Polansky O."/>
            <person name="Karasova D."/>
            <person name="Kubasova T."/>
            <person name="Cizek A."/>
            <person name="Rychlik I."/>
        </authorList>
    </citation>
    <scope>NUCLEOTIDE SEQUENCE [LARGE SCALE GENOMIC DNA]</scope>
    <source>
        <strain evidence="2">An175</strain>
    </source>
</reference>
<comment type="caution">
    <text evidence="1">The sequence shown here is derived from an EMBL/GenBank/DDBJ whole genome shotgun (WGS) entry which is preliminary data.</text>
</comment>
<organism evidence="1 2">
    <name type="scientific">Anaerotruncus colihominis</name>
    <dbReference type="NCBI Taxonomy" id="169435"/>
    <lineage>
        <taxon>Bacteria</taxon>
        <taxon>Bacillati</taxon>
        <taxon>Bacillota</taxon>
        <taxon>Clostridia</taxon>
        <taxon>Eubacteriales</taxon>
        <taxon>Oscillospiraceae</taxon>
        <taxon>Anaerotruncus</taxon>
    </lineage>
</organism>
<protein>
    <recommendedName>
        <fullName evidence="3">DUF1292 domain-containing protein</fullName>
    </recommendedName>
</protein>
<proteinExistence type="predicted"/>
<dbReference type="Proteomes" id="UP000196386">
    <property type="component" value="Unassembled WGS sequence"/>
</dbReference>
<evidence type="ECO:0000313" key="2">
    <source>
        <dbReference type="Proteomes" id="UP000196386"/>
    </source>
</evidence>
<name>A0A1Y4N647_9FIRM</name>